<evidence type="ECO:0000256" key="5">
    <source>
        <dbReference type="ARBA" id="ARBA00023004"/>
    </source>
</evidence>
<dbReference type="GO" id="GO:0046872">
    <property type="term" value="F:metal ion binding"/>
    <property type="evidence" value="ECO:0007669"/>
    <property type="project" value="UniProtKB-KW"/>
</dbReference>
<evidence type="ECO:0000256" key="2">
    <source>
        <dbReference type="ARBA" id="ARBA00022617"/>
    </source>
</evidence>
<reference evidence="7" key="1">
    <citation type="submission" date="2018-05" db="EMBL/GenBank/DDBJ databases">
        <authorList>
            <person name="Lanie J.A."/>
            <person name="Ng W.-L."/>
            <person name="Kazmierczak K.M."/>
            <person name="Andrzejewski T.M."/>
            <person name="Davidsen T.M."/>
            <person name="Wayne K.J."/>
            <person name="Tettelin H."/>
            <person name="Glass J.I."/>
            <person name="Rusch D."/>
            <person name="Podicherti R."/>
            <person name="Tsui H.-C.T."/>
            <person name="Winkler M.E."/>
        </authorList>
    </citation>
    <scope>NUCLEOTIDE SEQUENCE</scope>
</reference>
<dbReference type="GO" id="GO:0009055">
    <property type="term" value="F:electron transfer activity"/>
    <property type="evidence" value="ECO:0007669"/>
    <property type="project" value="InterPro"/>
</dbReference>
<dbReference type="Pfam" id="PF00034">
    <property type="entry name" value="Cytochrom_C"/>
    <property type="match status" value="1"/>
</dbReference>
<organism evidence="7">
    <name type="scientific">marine metagenome</name>
    <dbReference type="NCBI Taxonomy" id="408172"/>
    <lineage>
        <taxon>unclassified sequences</taxon>
        <taxon>metagenomes</taxon>
        <taxon>ecological metagenomes</taxon>
    </lineage>
</organism>
<keyword evidence="1" id="KW-0813">Transport</keyword>
<gene>
    <name evidence="7" type="ORF">METZ01_LOCUS443923</name>
</gene>
<name>A0A382Z787_9ZZZZ</name>
<dbReference type="GO" id="GO:0020037">
    <property type="term" value="F:heme binding"/>
    <property type="evidence" value="ECO:0007669"/>
    <property type="project" value="InterPro"/>
</dbReference>
<evidence type="ECO:0000259" key="6">
    <source>
        <dbReference type="PROSITE" id="PS51007"/>
    </source>
</evidence>
<protein>
    <recommendedName>
        <fullName evidence="6">Cytochrome c domain-containing protein</fullName>
    </recommendedName>
</protein>
<dbReference type="Gene3D" id="1.10.760.10">
    <property type="entry name" value="Cytochrome c-like domain"/>
    <property type="match status" value="1"/>
</dbReference>
<dbReference type="SUPFAM" id="SSF46626">
    <property type="entry name" value="Cytochrome c"/>
    <property type="match status" value="1"/>
</dbReference>
<keyword evidence="5" id="KW-0408">Iron</keyword>
<keyword evidence="2" id="KW-0349">Heme</keyword>
<sequence length="90" mass="9883">MLLGKEKAAIVCSVCHGMDGQATSGGNSSLTPNITAQEKEYLLAKLKDYKSGKINHPQMSLIAQMLSDEDIENVSEWYSKIKISIELPLE</sequence>
<dbReference type="AlphaFoldDB" id="A0A382Z787"/>
<evidence type="ECO:0000256" key="4">
    <source>
        <dbReference type="ARBA" id="ARBA00022982"/>
    </source>
</evidence>
<keyword evidence="4" id="KW-0249">Electron transport</keyword>
<dbReference type="PANTHER" id="PTHR33751:SF9">
    <property type="entry name" value="CYTOCHROME C4"/>
    <property type="match status" value="1"/>
</dbReference>
<dbReference type="InterPro" id="IPR050597">
    <property type="entry name" value="Cytochrome_c_Oxidase_Subunit"/>
</dbReference>
<keyword evidence="3" id="KW-0479">Metal-binding</keyword>
<dbReference type="EMBL" id="UINC01181394">
    <property type="protein sequence ID" value="SVD91069.1"/>
    <property type="molecule type" value="Genomic_DNA"/>
</dbReference>
<dbReference type="PANTHER" id="PTHR33751">
    <property type="entry name" value="CBB3-TYPE CYTOCHROME C OXIDASE SUBUNIT FIXP"/>
    <property type="match status" value="1"/>
</dbReference>
<feature type="domain" description="Cytochrome c" evidence="6">
    <location>
        <begin position="1"/>
        <end position="82"/>
    </location>
</feature>
<proteinExistence type="predicted"/>
<evidence type="ECO:0000256" key="1">
    <source>
        <dbReference type="ARBA" id="ARBA00022448"/>
    </source>
</evidence>
<dbReference type="InterPro" id="IPR009056">
    <property type="entry name" value="Cyt_c-like_dom"/>
</dbReference>
<evidence type="ECO:0000313" key="7">
    <source>
        <dbReference type="EMBL" id="SVD91069.1"/>
    </source>
</evidence>
<dbReference type="InterPro" id="IPR036909">
    <property type="entry name" value="Cyt_c-like_dom_sf"/>
</dbReference>
<evidence type="ECO:0000256" key="3">
    <source>
        <dbReference type="ARBA" id="ARBA00022723"/>
    </source>
</evidence>
<dbReference type="PROSITE" id="PS51007">
    <property type="entry name" value="CYTC"/>
    <property type="match status" value="1"/>
</dbReference>
<accession>A0A382Z787</accession>